<sequence>MFNRQAVRYYNLFFFLATFTNALADNGQLDVEDVQSLFYQIIALLGLSLMVYLYINFRNNSKKQSTRKAHININHEAQTIAGNLQQMIELIPYPACISNEKQKVIYCNSLYKQLVKHQKITESHHWDKQLKLNAQQLQLDSSGDVIAQSEDTRYYKIAIRPVQISDVSIQLFTVIIEEISHQYISEQEQHQLTASIASVQLPILLLNQDNTITDFNHSAIHLLKTDSQTLHQKVLTDIIIEDEHVAISQLLNGDISYKSPLVFHLLTPNNTTQPVEVFKIELLNHGKTNNLLILIDISERVQMQNEVRKATQRAEESDRLKSSFLANMSHEVRTPLNSIMGFTELMCDDQLTGPERKEFHNIVKTSSNELLRLLNDIMEFSKIESGLISLDLNCTYAHEIVNELSEYAAPLVANNANLQFRVQEPIGFDTPAIITDKERVKQTLRHLIDNALKFTYSGTVTLSYQYRKDNSVEFIVSDTGIGIPKHKIPNIFHKFRQANDENSRDFGGAGLGLSICKHLANALGGFLWVTSVEKVGSEFHFVIPADGHSAQDSKTANTILFYSNKPQDAPVAIEDTKVLCLFQFQALLNVPLAHTCPVILIDASLKSEEMNLLLAIPQVRKASLIKVGQYESEIVYSPAEGETGRLLTDKLKLKKYISKCIERS</sequence>
<dbReference type="CDD" id="cd00130">
    <property type="entry name" value="PAS"/>
    <property type="match status" value="1"/>
</dbReference>
<dbReference type="SMART" id="SM00387">
    <property type="entry name" value="HATPase_c"/>
    <property type="match status" value="1"/>
</dbReference>
<dbReference type="InterPro" id="IPR036890">
    <property type="entry name" value="HATPase_C_sf"/>
</dbReference>
<reference evidence="10 11" key="1">
    <citation type="journal article" date="2014" name="Int. J. Syst. Evol. Microbiol.">
        <title>Carboxylicivirga gen. nov. in the family Marinilabiliaceae with two novel species, Carboxylicivirga mesophila sp. nov. and Carboxylicivirga taeanensis sp. nov., and reclassification of Cytophaga fermentans as Saccharicrinis fermentans gen. nov., comb. nov.</title>
        <authorList>
            <person name="Yang S.H."/>
            <person name="Seo H.S."/>
            <person name="Woo J.H."/>
            <person name="Oh H.M."/>
            <person name="Jang H."/>
            <person name="Lee J.H."/>
            <person name="Kim S.J."/>
            <person name="Kwon K.K."/>
        </authorList>
    </citation>
    <scope>NUCLEOTIDE SEQUENCE [LARGE SCALE GENOMIC DNA]</scope>
    <source>
        <strain evidence="10 11">JCM 18290</strain>
    </source>
</reference>
<dbReference type="PANTHER" id="PTHR43711:SF26">
    <property type="entry name" value="SENSOR HISTIDINE KINASE RCSC"/>
    <property type="match status" value="1"/>
</dbReference>
<gene>
    <name evidence="10" type="ORF">KEM09_17720</name>
</gene>
<evidence type="ECO:0000313" key="11">
    <source>
        <dbReference type="Proteomes" id="UP000721861"/>
    </source>
</evidence>
<evidence type="ECO:0000256" key="7">
    <source>
        <dbReference type="SAM" id="Phobius"/>
    </source>
</evidence>
<dbReference type="EMBL" id="JAGUCN010000024">
    <property type="protein sequence ID" value="MBS2213257.1"/>
    <property type="molecule type" value="Genomic_DNA"/>
</dbReference>
<dbReference type="SMART" id="SM00388">
    <property type="entry name" value="HisKA"/>
    <property type="match status" value="1"/>
</dbReference>
<dbReference type="PANTHER" id="PTHR43711">
    <property type="entry name" value="TWO-COMPONENT HISTIDINE KINASE"/>
    <property type="match status" value="1"/>
</dbReference>
<protein>
    <recommendedName>
        <fullName evidence="2">histidine kinase</fullName>
        <ecNumber evidence="2">2.7.13.3</ecNumber>
    </recommendedName>
</protein>
<dbReference type="Pfam" id="PF13426">
    <property type="entry name" value="PAS_9"/>
    <property type="match status" value="1"/>
</dbReference>
<dbReference type="SUPFAM" id="SSF55874">
    <property type="entry name" value="ATPase domain of HSP90 chaperone/DNA topoisomerase II/histidine kinase"/>
    <property type="match status" value="1"/>
</dbReference>
<evidence type="ECO:0000259" key="9">
    <source>
        <dbReference type="PROSITE" id="PS50109"/>
    </source>
</evidence>
<dbReference type="SUPFAM" id="SSF47384">
    <property type="entry name" value="Homodimeric domain of signal transducing histidine kinase"/>
    <property type="match status" value="1"/>
</dbReference>
<accession>A0ABS5KEP1</accession>
<keyword evidence="7" id="KW-0812">Transmembrane</keyword>
<name>A0ABS5KEP1_9BACT</name>
<dbReference type="SUPFAM" id="SSF55785">
    <property type="entry name" value="PYP-like sensor domain (PAS domain)"/>
    <property type="match status" value="1"/>
</dbReference>
<dbReference type="InterPro" id="IPR005467">
    <property type="entry name" value="His_kinase_dom"/>
</dbReference>
<dbReference type="InterPro" id="IPR035965">
    <property type="entry name" value="PAS-like_dom_sf"/>
</dbReference>
<evidence type="ECO:0000256" key="5">
    <source>
        <dbReference type="ARBA" id="ARBA00022777"/>
    </source>
</evidence>
<feature type="domain" description="Histidine kinase" evidence="9">
    <location>
        <begin position="327"/>
        <end position="547"/>
    </location>
</feature>
<evidence type="ECO:0000256" key="6">
    <source>
        <dbReference type="ARBA" id="ARBA00023012"/>
    </source>
</evidence>
<dbReference type="PROSITE" id="PS50109">
    <property type="entry name" value="HIS_KIN"/>
    <property type="match status" value="1"/>
</dbReference>
<dbReference type="InterPro" id="IPR000014">
    <property type="entry name" value="PAS"/>
</dbReference>
<evidence type="ECO:0000256" key="2">
    <source>
        <dbReference type="ARBA" id="ARBA00012438"/>
    </source>
</evidence>
<keyword evidence="6" id="KW-0902">Two-component regulatory system</keyword>
<organism evidence="10 11">
    <name type="scientific">Carboxylicivirga mesophila</name>
    <dbReference type="NCBI Taxonomy" id="1166478"/>
    <lineage>
        <taxon>Bacteria</taxon>
        <taxon>Pseudomonadati</taxon>
        <taxon>Bacteroidota</taxon>
        <taxon>Bacteroidia</taxon>
        <taxon>Marinilabiliales</taxon>
        <taxon>Marinilabiliaceae</taxon>
        <taxon>Carboxylicivirga</taxon>
    </lineage>
</organism>
<dbReference type="InterPro" id="IPR050736">
    <property type="entry name" value="Sensor_HK_Regulatory"/>
</dbReference>
<dbReference type="CDD" id="cd16922">
    <property type="entry name" value="HATPase_EvgS-ArcB-TorS-like"/>
    <property type="match status" value="1"/>
</dbReference>
<keyword evidence="5" id="KW-0418">Kinase</keyword>
<evidence type="ECO:0000256" key="1">
    <source>
        <dbReference type="ARBA" id="ARBA00000085"/>
    </source>
</evidence>
<comment type="caution">
    <text evidence="10">The sequence shown here is derived from an EMBL/GenBank/DDBJ whole genome shotgun (WGS) entry which is preliminary data.</text>
</comment>
<dbReference type="Pfam" id="PF00512">
    <property type="entry name" value="HisKA"/>
    <property type="match status" value="1"/>
</dbReference>
<keyword evidence="7" id="KW-0472">Membrane</keyword>
<comment type="catalytic activity">
    <reaction evidence="1">
        <text>ATP + protein L-histidine = ADP + protein N-phospho-L-histidine.</text>
        <dbReference type="EC" id="2.7.13.3"/>
    </reaction>
</comment>
<evidence type="ECO:0000256" key="8">
    <source>
        <dbReference type="SAM" id="SignalP"/>
    </source>
</evidence>
<keyword evidence="8" id="KW-0732">Signal</keyword>
<feature type="chain" id="PRO_5047369141" description="histidine kinase" evidence="8">
    <location>
        <begin position="25"/>
        <end position="664"/>
    </location>
</feature>
<dbReference type="Pfam" id="PF02518">
    <property type="entry name" value="HATPase_c"/>
    <property type="match status" value="1"/>
</dbReference>
<keyword evidence="4" id="KW-0808">Transferase</keyword>
<dbReference type="Proteomes" id="UP000721861">
    <property type="component" value="Unassembled WGS sequence"/>
</dbReference>
<dbReference type="Gene3D" id="3.30.450.20">
    <property type="entry name" value="PAS domain"/>
    <property type="match status" value="2"/>
</dbReference>
<dbReference type="PRINTS" id="PR00344">
    <property type="entry name" value="BCTRLSENSOR"/>
</dbReference>
<keyword evidence="7" id="KW-1133">Transmembrane helix</keyword>
<dbReference type="InterPro" id="IPR004358">
    <property type="entry name" value="Sig_transdc_His_kin-like_C"/>
</dbReference>
<dbReference type="InterPro" id="IPR003661">
    <property type="entry name" value="HisK_dim/P_dom"/>
</dbReference>
<keyword evidence="11" id="KW-1185">Reference proteome</keyword>
<evidence type="ECO:0000256" key="4">
    <source>
        <dbReference type="ARBA" id="ARBA00022679"/>
    </source>
</evidence>
<dbReference type="Gene3D" id="1.10.287.130">
    <property type="match status" value="1"/>
</dbReference>
<proteinExistence type="predicted"/>
<dbReference type="InterPro" id="IPR003594">
    <property type="entry name" value="HATPase_dom"/>
</dbReference>
<dbReference type="Gene3D" id="3.30.565.10">
    <property type="entry name" value="Histidine kinase-like ATPase, C-terminal domain"/>
    <property type="match status" value="1"/>
</dbReference>
<evidence type="ECO:0000313" key="10">
    <source>
        <dbReference type="EMBL" id="MBS2213257.1"/>
    </source>
</evidence>
<dbReference type="InterPro" id="IPR036097">
    <property type="entry name" value="HisK_dim/P_sf"/>
</dbReference>
<dbReference type="RefSeq" id="WP_212230318.1">
    <property type="nucleotide sequence ID" value="NZ_JAGUCN010000024.1"/>
</dbReference>
<dbReference type="CDD" id="cd00082">
    <property type="entry name" value="HisKA"/>
    <property type="match status" value="1"/>
</dbReference>
<dbReference type="SMART" id="SM00091">
    <property type="entry name" value="PAS"/>
    <property type="match status" value="2"/>
</dbReference>
<feature type="transmembrane region" description="Helical" evidence="7">
    <location>
        <begin position="34"/>
        <end position="55"/>
    </location>
</feature>
<feature type="signal peptide" evidence="8">
    <location>
        <begin position="1"/>
        <end position="24"/>
    </location>
</feature>
<evidence type="ECO:0000256" key="3">
    <source>
        <dbReference type="ARBA" id="ARBA00022553"/>
    </source>
</evidence>
<keyword evidence="3" id="KW-0597">Phosphoprotein</keyword>
<dbReference type="EC" id="2.7.13.3" evidence="2"/>